<evidence type="ECO:0000313" key="2">
    <source>
        <dbReference type="Proteomes" id="UP000001646"/>
    </source>
</evidence>
<proteinExistence type="predicted"/>
<reference evidence="1" key="3">
    <citation type="submission" date="2025-09" db="UniProtKB">
        <authorList>
            <consortium name="Ensembl"/>
        </authorList>
    </citation>
    <scope>IDENTIFICATION</scope>
</reference>
<evidence type="ECO:0000313" key="1">
    <source>
        <dbReference type="Ensembl" id="ENSACAP00000026120.1"/>
    </source>
</evidence>
<reference evidence="1" key="2">
    <citation type="submission" date="2025-08" db="UniProtKB">
        <authorList>
            <consortium name="Ensembl"/>
        </authorList>
    </citation>
    <scope>IDENTIFICATION</scope>
</reference>
<protein>
    <submittedName>
        <fullName evidence="1">Uncharacterized protein</fullName>
    </submittedName>
</protein>
<dbReference type="InParanoid" id="A0A803ST30"/>
<organism evidence="1 2">
    <name type="scientific">Anolis carolinensis</name>
    <name type="common">Green anole</name>
    <name type="synonym">American chameleon</name>
    <dbReference type="NCBI Taxonomy" id="28377"/>
    <lineage>
        <taxon>Eukaryota</taxon>
        <taxon>Metazoa</taxon>
        <taxon>Chordata</taxon>
        <taxon>Craniata</taxon>
        <taxon>Vertebrata</taxon>
        <taxon>Euteleostomi</taxon>
        <taxon>Lepidosauria</taxon>
        <taxon>Squamata</taxon>
        <taxon>Bifurcata</taxon>
        <taxon>Unidentata</taxon>
        <taxon>Episquamata</taxon>
        <taxon>Toxicofera</taxon>
        <taxon>Iguania</taxon>
        <taxon>Dactyloidae</taxon>
        <taxon>Anolis</taxon>
    </lineage>
</organism>
<sequence>SDGILATDKITKLNTPQPQKLTTIQAQPTNTVFLPIPGNDSIFHDIDSDTSLTSLSDCFLASSEVNSMQARVGNPIDRLYSMQSSYFAS</sequence>
<dbReference type="AlphaFoldDB" id="A0A803ST30"/>
<keyword evidence="2" id="KW-1185">Reference proteome</keyword>
<reference evidence="1" key="1">
    <citation type="submission" date="2009-12" db="EMBL/GenBank/DDBJ databases">
        <title>The Genome Sequence of Anolis carolinensis (Green Anole Lizard).</title>
        <authorList>
            <consortium name="The Genome Sequencing Platform"/>
            <person name="Di Palma F."/>
            <person name="Alfoldi J."/>
            <person name="Heiman D."/>
            <person name="Young S."/>
            <person name="Grabherr M."/>
            <person name="Johnson J."/>
            <person name="Lander E.S."/>
            <person name="Lindblad-Toh K."/>
        </authorList>
    </citation>
    <scope>NUCLEOTIDE SEQUENCE [LARGE SCALE GENOMIC DNA]</scope>
    <source>
        <strain evidence="1">JBL SC #1</strain>
    </source>
</reference>
<accession>A0A803ST30</accession>
<dbReference type="Ensembl" id="ENSACAT00000042238.1">
    <property type="protein sequence ID" value="ENSACAP00000026120.1"/>
    <property type="gene ID" value="ENSACAG00000040743.1"/>
</dbReference>
<dbReference type="Proteomes" id="UP000001646">
    <property type="component" value="Unplaced"/>
</dbReference>
<name>A0A803ST30_ANOCA</name>
<dbReference type="GeneTree" id="ENSGT00940000157955"/>